<protein>
    <recommendedName>
        <fullName evidence="3">Ig-like domain-containing protein</fullName>
    </recommendedName>
</protein>
<sequence>MKIECHATGFQAQTVFWYRQLPKQGLTLIVTSNRGSTPTYEQDFGEKKFLINHSSLTFSTLTVESARPADSSLYFCGANSAICQSPHGQWNYSDTKHLVVGMSNKMSLK</sequence>
<organism evidence="4 5">
    <name type="scientific">Diceros bicornis minor</name>
    <name type="common">South-central black rhinoceros</name>
    <dbReference type="NCBI Taxonomy" id="77932"/>
    <lineage>
        <taxon>Eukaryota</taxon>
        <taxon>Metazoa</taxon>
        <taxon>Chordata</taxon>
        <taxon>Craniata</taxon>
        <taxon>Vertebrata</taxon>
        <taxon>Euteleostomi</taxon>
        <taxon>Mammalia</taxon>
        <taxon>Eutheria</taxon>
        <taxon>Laurasiatheria</taxon>
        <taxon>Perissodactyla</taxon>
        <taxon>Rhinocerotidae</taxon>
        <taxon>Diceros</taxon>
    </lineage>
</organism>
<comment type="caution">
    <text evidence="4">The sequence shown here is derived from an EMBL/GenBank/DDBJ whole genome shotgun (WGS) entry which is preliminary data.</text>
</comment>
<dbReference type="PANTHER" id="PTHR23268:SF11">
    <property type="entry name" value="T CELL RECEPTOR BETA VARIABLE 20-1"/>
    <property type="match status" value="1"/>
</dbReference>
<evidence type="ECO:0000259" key="3">
    <source>
        <dbReference type="PROSITE" id="PS50835"/>
    </source>
</evidence>
<dbReference type="PROSITE" id="PS50835">
    <property type="entry name" value="IG_LIKE"/>
    <property type="match status" value="1"/>
</dbReference>
<dbReference type="EMBL" id="JACDTQ010003235">
    <property type="protein sequence ID" value="KAF5914463.1"/>
    <property type="molecule type" value="Genomic_DNA"/>
</dbReference>
<dbReference type="PANTHER" id="PTHR23268">
    <property type="entry name" value="T-CELL RECEPTOR BETA CHAIN"/>
    <property type="match status" value="1"/>
</dbReference>
<evidence type="ECO:0000256" key="2">
    <source>
        <dbReference type="ARBA" id="ARBA00022859"/>
    </source>
</evidence>
<dbReference type="AlphaFoldDB" id="A0A7J7EFJ3"/>
<dbReference type="InterPro" id="IPR036179">
    <property type="entry name" value="Ig-like_dom_sf"/>
</dbReference>
<dbReference type="InterPro" id="IPR007110">
    <property type="entry name" value="Ig-like_dom"/>
</dbReference>
<proteinExistence type="predicted"/>
<reference evidence="4 5" key="1">
    <citation type="journal article" date="2020" name="Mol. Biol. Evol.">
        <title>Interspecific Gene Flow and the Evolution of Specialization in Black and White Rhinoceros.</title>
        <authorList>
            <person name="Moodley Y."/>
            <person name="Westbury M.V."/>
            <person name="Russo I.M."/>
            <person name="Gopalakrishnan S."/>
            <person name="Rakotoarivelo A."/>
            <person name="Olsen R.A."/>
            <person name="Prost S."/>
            <person name="Tunstall T."/>
            <person name="Ryder O.A."/>
            <person name="Dalen L."/>
            <person name="Bruford M.W."/>
        </authorList>
    </citation>
    <scope>NUCLEOTIDE SEQUENCE [LARGE SCALE GENOMIC DNA]</scope>
    <source>
        <strain evidence="4">SBR-YM</strain>
        <tissue evidence="4">Skin</tissue>
    </source>
</reference>
<dbReference type="Proteomes" id="UP000551758">
    <property type="component" value="Unassembled WGS sequence"/>
</dbReference>
<evidence type="ECO:0000256" key="1">
    <source>
        <dbReference type="ARBA" id="ARBA00022729"/>
    </source>
</evidence>
<dbReference type="Gene3D" id="2.60.40.10">
    <property type="entry name" value="Immunoglobulins"/>
    <property type="match status" value="1"/>
</dbReference>
<keyword evidence="1" id="KW-0732">Signal</keyword>
<feature type="domain" description="Ig-like" evidence="3">
    <location>
        <begin position="1"/>
        <end position="76"/>
    </location>
</feature>
<dbReference type="GO" id="GO:0007166">
    <property type="term" value="P:cell surface receptor signaling pathway"/>
    <property type="evidence" value="ECO:0007669"/>
    <property type="project" value="TreeGrafter"/>
</dbReference>
<dbReference type="SUPFAM" id="SSF48726">
    <property type="entry name" value="Immunoglobulin"/>
    <property type="match status" value="1"/>
</dbReference>
<dbReference type="GO" id="GO:0005886">
    <property type="term" value="C:plasma membrane"/>
    <property type="evidence" value="ECO:0007669"/>
    <property type="project" value="TreeGrafter"/>
</dbReference>
<evidence type="ECO:0000313" key="4">
    <source>
        <dbReference type="EMBL" id="KAF5914463.1"/>
    </source>
</evidence>
<gene>
    <name evidence="4" type="ORF">HPG69_016414</name>
</gene>
<dbReference type="GO" id="GO:0002376">
    <property type="term" value="P:immune system process"/>
    <property type="evidence" value="ECO:0007669"/>
    <property type="project" value="UniProtKB-KW"/>
</dbReference>
<accession>A0A7J7EFJ3</accession>
<evidence type="ECO:0000313" key="5">
    <source>
        <dbReference type="Proteomes" id="UP000551758"/>
    </source>
</evidence>
<dbReference type="InterPro" id="IPR050413">
    <property type="entry name" value="TCR_beta_variable"/>
</dbReference>
<dbReference type="Pfam" id="PF07686">
    <property type="entry name" value="V-set"/>
    <property type="match status" value="1"/>
</dbReference>
<keyword evidence="5" id="KW-1185">Reference proteome</keyword>
<dbReference type="InterPro" id="IPR013106">
    <property type="entry name" value="Ig_V-set"/>
</dbReference>
<keyword evidence="2" id="KW-0391">Immunity</keyword>
<name>A0A7J7EFJ3_DICBM</name>
<dbReference type="InterPro" id="IPR013783">
    <property type="entry name" value="Ig-like_fold"/>
</dbReference>